<evidence type="ECO:0000256" key="1">
    <source>
        <dbReference type="SAM" id="MobiDB-lite"/>
    </source>
</evidence>
<dbReference type="AlphaFoldDB" id="A0A4Y2BVB3"/>
<feature type="region of interest" description="Disordered" evidence="1">
    <location>
        <begin position="110"/>
        <end position="140"/>
    </location>
</feature>
<sequence length="140" mass="15801">MGWLLSSKYKDARCTSLQYVQCNKLDNTINYHFVFMKLVSRPCKSTLHQASLLFEPDLPEGTAEAPCHACPPGVSSWWWLRGDCHQLSTYAFFRAVTSLCIQGDSKKRGQTLRVSQAHDKPSESHRNMGAQTPSGGSRWH</sequence>
<feature type="compositionally biased region" description="Polar residues" evidence="1">
    <location>
        <begin position="129"/>
        <end position="140"/>
    </location>
</feature>
<name>A0A4Y2BVB3_ARAVE</name>
<gene>
    <name evidence="2" type="ORF">AVEN_236565_1</name>
</gene>
<keyword evidence="3" id="KW-1185">Reference proteome</keyword>
<organism evidence="2 3">
    <name type="scientific">Araneus ventricosus</name>
    <name type="common">Orbweaver spider</name>
    <name type="synonym">Epeira ventricosa</name>
    <dbReference type="NCBI Taxonomy" id="182803"/>
    <lineage>
        <taxon>Eukaryota</taxon>
        <taxon>Metazoa</taxon>
        <taxon>Ecdysozoa</taxon>
        <taxon>Arthropoda</taxon>
        <taxon>Chelicerata</taxon>
        <taxon>Arachnida</taxon>
        <taxon>Araneae</taxon>
        <taxon>Araneomorphae</taxon>
        <taxon>Entelegynae</taxon>
        <taxon>Araneoidea</taxon>
        <taxon>Araneidae</taxon>
        <taxon>Araneus</taxon>
    </lineage>
</organism>
<accession>A0A4Y2BVB3</accession>
<dbReference type="EMBL" id="BGPR01084551">
    <property type="protein sequence ID" value="GBL95873.1"/>
    <property type="molecule type" value="Genomic_DNA"/>
</dbReference>
<comment type="caution">
    <text evidence="2">The sequence shown here is derived from an EMBL/GenBank/DDBJ whole genome shotgun (WGS) entry which is preliminary data.</text>
</comment>
<proteinExistence type="predicted"/>
<evidence type="ECO:0000313" key="3">
    <source>
        <dbReference type="Proteomes" id="UP000499080"/>
    </source>
</evidence>
<reference evidence="2 3" key="1">
    <citation type="journal article" date="2019" name="Sci. Rep.">
        <title>Orb-weaving spider Araneus ventricosus genome elucidates the spidroin gene catalogue.</title>
        <authorList>
            <person name="Kono N."/>
            <person name="Nakamura H."/>
            <person name="Ohtoshi R."/>
            <person name="Moran D.A.P."/>
            <person name="Shinohara A."/>
            <person name="Yoshida Y."/>
            <person name="Fujiwara M."/>
            <person name="Mori M."/>
            <person name="Tomita M."/>
            <person name="Arakawa K."/>
        </authorList>
    </citation>
    <scope>NUCLEOTIDE SEQUENCE [LARGE SCALE GENOMIC DNA]</scope>
</reference>
<dbReference type="Proteomes" id="UP000499080">
    <property type="component" value="Unassembled WGS sequence"/>
</dbReference>
<protein>
    <submittedName>
        <fullName evidence="2">Uncharacterized protein</fullName>
    </submittedName>
</protein>
<evidence type="ECO:0000313" key="2">
    <source>
        <dbReference type="EMBL" id="GBL95873.1"/>
    </source>
</evidence>
<feature type="compositionally biased region" description="Basic and acidic residues" evidence="1">
    <location>
        <begin position="116"/>
        <end position="126"/>
    </location>
</feature>